<sequence>MSQLQGDEPIPSRAETKGSEKSLDSQIQGYSGPNLPKEIWGHIHSLLPMRDAAQVACVSQDFVRSWRSRPNLIFNTQTLGLNESTSREDGIMRNFVDRVNNILKNHSGIGVKTLKIRFDVAYKDLFYLDHLDNWLQIAVKQGIEELRLVLSTSSVRYNFPCSLLSGGVATSLRSLCLDTCGFHPTLTSGCLRSLTRLEIYGVCIEEDELRCLLSNTPALEWLDVRGCYPITSLKIPCLQQLSYLGVACREKYMVQSIQNKAPNLSSFYFQDEIRVLLLLGNTLLQIKKLHMACKNATLYALTKLPSSMPSLETLTIYSHGEEANAPMVASKFVHLRSLSICTWWAYDLLSLANFLYAAPSLETLVVSAGGIYRASIFEDPSGLMVLPEHRYEKLKSVKILRFSSAKCVVEFACHILVSAASLKCLTLDTTCGVPRCSVLKSGKCFSMSTEALVEARKAVLAVERYIKQKVPSTVELNVLEPCSRCHAAKLLMAGYHNDSAQCSSS</sequence>
<dbReference type="SUPFAM" id="SSF52047">
    <property type="entry name" value="RNI-like"/>
    <property type="match status" value="1"/>
</dbReference>
<feature type="domain" description="At1g61320/AtMIF1 LRR" evidence="2">
    <location>
        <begin position="102"/>
        <end position="483"/>
    </location>
</feature>
<proteinExistence type="predicted"/>
<name>A0ABC9BZA6_9POAL</name>
<protein>
    <recommendedName>
        <fullName evidence="2">At1g61320/AtMIF1 LRR domain-containing protein</fullName>
    </recommendedName>
</protein>
<accession>A0ABC9BZA6</accession>
<dbReference type="Gene3D" id="3.80.10.10">
    <property type="entry name" value="Ribonuclease Inhibitor"/>
    <property type="match status" value="1"/>
</dbReference>
<organism evidence="3 4">
    <name type="scientific">Urochloa decumbens</name>
    <dbReference type="NCBI Taxonomy" id="240449"/>
    <lineage>
        <taxon>Eukaryota</taxon>
        <taxon>Viridiplantae</taxon>
        <taxon>Streptophyta</taxon>
        <taxon>Embryophyta</taxon>
        <taxon>Tracheophyta</taxon>
        <taxon>Spermatophyta</taxon>
        <taxon>Magnoliopsida</taxon>
        <taxon>Liliopsida</taxon>
        <taxon>Poales</taxon>
        <taxon>Poaceae</taxon>
        <taxon>PACMAD clade</taxon>
        <taxon>Panicoideae</taxon>
        <taxon>Panicodae</taxon>
        <taxon>Paniceae</taxon>
        <taxon>Melinidinae</taxon>
        <taxon>Urochloa</taxon>
    </lineage>
</organism>
<evidence type="ECO:0000256" key="1">
    <source>
        <dbReference type="SAM" id="MobiDB-lite"/>
    </source>
</evidence>
<dbReference type="PANTHER" id="PTHR34145">
    <property type="entry name" value="OS02G0105600 PROTEIN"/>
    <property type="match status" value="1"/>
</dbReference>
<dbReference type="InterPro" id="IPR036047">
    <property type="entry name" value="F-box-like_dom_sf"/>
</dbReference>
<evidence type="ECO:0000313" key="3">
    <source>
        <dbReference type="EMBL" id="CAL5009491.1"/>
    </source>
</evidence>
<reference evidence="3" key="1">
    <citation type="submission" date="2024-10" db="EMBL/GenBank/DDBJ databases">
        <authorList>
            <person name="Ryan C."/>
        </authorList>
    </citation>
    <scope>NUCLEOTIDE SEQUENCE [LARGE SCALE GENOMIC DNA]</scope>
</reference>
<dbReference type="Pfam" id="PF23622">
    <property type="entry name" value="LRR_At1g61320_AtMIF1"/>
    <property type="match status" value="1"/>
</dbReference>
<dbReference type="InterPro" id="IPR055357">
    <property type="entry name" value="LRR_At1g61320_AtMIF1"/>
</dbReference>
<feature type="compositionally biased region" description="Basic and acidic residues" evidence="1">
    <location>
        <begin position="14"/>
        <end position="23"/>
    </location>
</feature>
<evidence type="ECO:0000313" key="4">
    <source>
        <dbReference type="Proteomes" id="UP001497457"/>
    </source>
</evidence>
<dbReference type="AlphaFoldDB" id="A0ABC9BZA6"/>
<dbReference type="InterPro" id="IPR053772">
    <property type="entry name" value="At1g61320/At1g61330-like"/>
</dbReference>
<dbReference type="InterPro" id="IPR032675">
    <property type="entry name" value="LRR_dom_sf"/>
</dbReference>
<dbReference type="Proteomes" id="UP001497457">
    <property type="component" value="Chromosome 28b"/>
</dbReference>
<feature type="region of interest" description="Disordered" evidence="1">
    <location>
        <begin position="1"/>
        <end position="28"/>
    </location>
</feature>
<gene>
    <name evidence="3" type="ORF">URODEC1_LOCUS69521</name>
</gene>
<keyword evidence="4" id="KW-1185">Reference proteome</keyword>
<dbReference type="SUPFAM" id="SSF81383">
    <property type="entry name" value="F-box domain"/>
    <property type="match status" value="1"/>
</dbReference>
<evidence type="ECO:0000259" key="2">
    <source>
        <dbReference type="Pfam" id="PF23622"/>
    </source>
</evidence>
<dbReference type="EMBL" id="OZ075138">
    <property type="protein sequence ID" value="CAL5009491.1"/>
    <property type="molecule type" value="Genomic_DNA"/>
</dbReference>
<dbReference type="PANTHER" id="PTHR34145:SF34">
    <property type="entry name" value="OS05G0571700 PROTEIN"/>
    <property type="match status" value="1"/>
</dbReference>